<proteinExistence type="predicted"/>
<sequence length="120" mass="13083">MLQALLIPGLLSSLVSDVFGYEAPNLRLLADKVAASGYYVAVPDFFYGDPYVPREGYSRVASLMEHAATSISCPTVDDIKEIKAPIAVLGAEIDKISPPELLKQFERVSLYLDKFSGQSL</sequence>
<evidence type="ECO:0008006" key="4">
    <source>
        <dbReference type="Google" id="ProtNLM"/>
    </source>
</evidence>
<dbReference type="Gene3D" id="3.40.50.1820">
    <property type="entry name" value="alpha/beta hydrolase"/>
    <property type="match status" value="1"/>
</dbReference>
<dbReference type="EMBL" id="JBAMMX010000007">
    <property type="protein sequence ID" value="KAK6936965.1"/>
    <property type="molecule type" value="Genomic_DNA"/>
</dbReference>
<evidence type="ECO:0000313" key="3">
    <source>
        <dbReference type="Proteomes" id="UP001370490"/>
    </source>
</evidence>
<keyword evidence="1" id="KW-0732">Signal</keyword>
<evidence type="ECO:0000313" key="2">
    <source>
        <dbReference type="EMBL" id="KAK6936965.1"/>
    </source>
</evidence>
<feature type="chain" id="PRO_5042915633" description="Dienelactone hydrolase domain-containing protein" evidence="1">
    <location>
        <begin position="21"/>
        <end position="120"/>
    </location>
</feature>
<dbReference type="InterPro" id="IPR029058">
    <property type="entry name" value="AB_hydrolase_fold"/>
</dbReference>
<accession>A0AAN8VMT4</accession>
<keyword evidence="3" id="KW-1185">Reference proteome</keyword>
<dbReference type="PANTHER" id="PTHR17630">
    <property type="entry name" value="DIENELACTONE HYDROLASE"/>
    <property type="match status" value="1"/>
</dbReference>
<gene>
    <name evidence="2" type="ORF">RJ641_033995</name>
</gene>
<dbReference type="SUPFAM" id="SSF53474">
    <property type="entry name" value="alpha/beta-Hydrolases"/>
    <property type="match status" value="1"/>
</dbReference>
<name>A0AAN8VMT4_9MAGN</name>
<comment type="caution">
    <text evidence="2">The sequence shown here is derived from an EMBL/GenBank/DDBJ whole genome shotgun (WGS) entry which is preliminary data.</text>
</comment>
<evidence type="ECO:0000256" key="1">
    <source>
        <dbReference type="SAM" id="SignalP"/>
    </source>
</evidence>
<organism evidence="2 3">
    <name type="scientific">Dillenia turbinata</name>
    <dbReference type="NCBI Taxonomy" id="194707"/>
    <lineage>
        <taxon>Eukaryota</taxon>
        <taxon>Viridiplantae</taxon>
        <taxon>Streptophyta</taxon>
        <taxon>Embryophyta</taxon>
        <taxon>Tracheophyta</taxon>
        <taxon>Spermatophyta</taxon>
        <taxon>Magnoliopsida</taxon>
        <taxon>eudicotyledons</taxon>
        <taxon>Gunneridae</taxon>
        <taxon>Pentapetalae</taxon>
        <taxon>Dilleniales</taxon>
        <taxon>Dilleniaceae</taxon>
        <taxon>Dillenia</taxon>
    </lineage>
</organism>
<dbReference type="AlphaFoldDB" id="A0AAN8VMT4"/>
<protein>
    <recommendedName>
        <fullName evidence="4">Dienelactone hydrolase domain-containing protein</fullName>
    </recommendedName>
</protein>
<reference evidence="2 3" key="1">
    <citation type="submission" date="2023-12" db="EMBL/GenBank/DDBJ databases">
        <title>A high-quality genome assembly for Dillenia turbinata (Dilleniales).</title>
        <authorList>
            <person name="Chanderbali A."/>
        </authorList>
    </citation>
    <scope>NUCLEOTIDE SEQUENCE [LARGE SCALE GENOMIC DNA]</scope>
    <source>
        <strain evidence="2">LSX21</strain>
        <tissue evidence="2">Leaf</tissue>
    </source>
</reference>
<dbReference type="Proteomes" id="UP001370490">
    <property type="component" value="Unassembled WGS sequence"/>
</dbReference>
<feature type="signal peptide" evidence="1">
    <location>
        <begin position="1"/>
        <end position="20"/>
    </location>
</feature>
<dbReference type="PANTHER" id="PTHR17630:SF44">
    <property type="entry name" value="PROTEIN AIM2"/>
    <property type="match status" value="1"/>
</dbReference>